<keyword evidence="2" id="KW-1185">Reference proteome</keyword>
<evidence type="ECO:0000313" key="1">
    <source>
        <dbReference type="EMBL" id="KJV54852.1"/>
    </source>
</evidence>
<organism evidence="1 2">
    <name type="scientific">Orientia chuto str. Dubai</name>
    <dbReference type="NCBI Taxonomy" id="1359168"/>
    <lineage>
        <taxon>Bacteria</taxon>
        <taxon>Pseudomonadati</taxon>
        <taxon>Pseudomonadota</taxon>
        <taxon>Alphaproteobacteria</taxon>
        <taxon>Rickettsiales</taxon>
        <taxon>Rickettsiaceae</taxon>
        <taxon>Rickettsieae</taxon>
        <taxon>Orientia</taxon>
    </lineage>
</organism>
<dbReference type="RefSeq" id="WP_052694663.1">
    <property type="nucleotide sequence ID" value="NZ_LANP01000034.1"/>
</dbReference>
<protein>
    <submittedName>
        <fullName evidence="1">Conjugative transfer domain protein</fullName>
    </submittedName>
</protein>
<reference evidence="1 2" key="1">
    <citation type="submission" date="2015-02" db="EMBL/GenBank/DDBJ databases">
        <title>Genome Sequencing of Rickettsiales.</title>
        <authorList>
            <person name="Daugherty S.C."/>
            <person name="Su Q."/>
            <person name="Abolude K."/>
            <person name="Beier-Sexton M."/>
            <person name="Carlyon J.A."/>
            <person name="Carter R."/>
            <person name="Day N.P."/>
            <person name="Dumler S.J."/>
            <person name="Dyachenko V."/>
            <person name="Godinez A."/>
            <person name="Kurtti T.J."/>
            <person name="Lichay M."/>
            <person name="Mullins K.E."/>
            <person name="Ott S."/>
            <person name="Pappas-Brown V."/>
            <person name="Paris D.H."/>
            <person name="Patel P."/>
            <person name="Richards A.L."/>
            <person name="Sadzewicz L."/>
            <person name="Sears K."/>
            <person name="Seidman D."/>
            <person name="Sengamalay N."/>
            <person name="Stenos J."/>
            <person name="Tallon L.J."/>
            <person name="Vincent G."/>
            <person name="Fraser C.M."/>
            <person name="Munderloh U."/>
            <person name="Dunning-Hotopp J.C."/>
        </authorList>
    </citation>
    <scope>NUCLEOTIDE SEQUENCE [LARGE SCALE GENOMIC DNA]</scope>
    <source>
        <strain evidence="1 2">Fuller</strain>
    </source>
</reference>
<accession>A0A0F3MH92</accession>
<sequence length="63" mass="7122">MNWHAVYKFIFLLFAIAYQVSKAATINDYGTRGHTFPIIEESLLYVIIAKLNSAAKSGLLKEM</sequence>
<proteinExistence type="predicted"/>
<evidence type="ECO:0000313" key="2">
    <source>
        <dbReference type="Proteomes" id="UP000033616"/>
    </source>
</evidence>
<dbReference type="Proteomes" id="UP000033616">
    <property type="component" value="Unassembled WGS sequence"/>
</dbReference>
<dbReference type="STRING" id="1359168.OCHUTO_1048"/>
<dbReference type="PATRIC" id="fig|1359168.3.peg.851"/>
<comment type="caution">
    <text evidence="1">The sequence shown here is derived from an EMBL/GenBank/DDBJ whole genome shotgun (WGS) entry which is preliminary data.</text>
</comment>
<name>A0A0F3MH92_9RICK</name>
<dbReference type="EMBL" id="LANP01000034">
    <property type="protein sequence ID" value="KJV54852.1"/>
    <property type="molecule type" value="Genomic_DNA"/>
</dbReference>
<gene>
    <name evidence="1" type="primary">traW</name>
    <name evidence="1" type="ORF">OCHUTO_1048</name>
</gene>
<dbReference type="AlphaFoldDB" id="A0A0F3MH92"/>